<organism evidence="7 8">
    <name type="scientific">Methylococcus capsulatus</name>
    <dbReference type="NCBI Taxonomy" id="414"/>
    <lineage>
        <taxon>Bacteria</taxon>
        <taxon>Pseudomonadati</taxon>
        <taxon>Pseudomonadota</taxon>
        <taxon>Gammaproteobacteria</taxon>
        <taxon>Methylococcales</taxon>
        <taxon>Methylococcaceae</taxon>
        <taxon>Methylococcus</taxon>
    </lineage>
</organism>
<dbReference type="SUPFAM" id="SSF55785">
    <property type="entry name" value="PYP-like sensor domain (PAS domain)"/>
    <property type="match status" value="1"/>
</dbReference>
<keyword evidence="5" id="KW-0804">Transcription</keyword>
<evidence type="ECO:0000256" key="2">
    <source>
        <dbReference type="ARBA" id="ARBA00022840"/>
    </source>
</evidence>
<keyword evidence="2" id="KW-0067">ATP-binding</keyword>
<dbReference type="Gene3D" id="3.40.50.300">
    <property type="entry name" value="P-loop containing nucleotide triphosphate hydrolases"/>
    <property type="match status" value="1"/>
</dbReference>
<dbReference type="PROSITE" id="PS00675">
    <property type="entry name" value="SIGMA54_INTERACT_1"/>
    <property type="match status" value="1"/>
</dbReference>
<dbReference type="PROSITE" id="PS50045">
    <property type="entry name" value="SIGMA54_INTERACT_4"/>
    <property type="match status" value="1"/>
</dbReference>
<dbReference type="PANTHER" id="PTHR32071">
    <property type="entry name" value="TRANSCRIPTIONAL REGULATORY PROTEIN"/>
    <property type="match status" value="1"/>
</dbReference>
<dbReference type="InterPro" id="IPR000014">
    <property type="entry name" value="PAS"/>
</dbReference>
<dbReference type="PRINTS" id="PR01590">
    <property type="entry name" value="HTHFIS"/>
</dbReference>
<accession>A0AA35XTP1</accession>
<dbReference type="Pfam" id="PF02954">
    <property type="entry name" value="HTH_8"/>
    <property type="match status" value="1"/>
</dbReference>
<dbReference type="SMART" id="SM00382">
    <property type="entry name" value="AAA"/>
    <property type="match status" value="1"/>
</dbReference>
<evidence type="ECO:0000256" key="1">
    <source>
        <dbReference type="ARBA" id="ARBA00022741"/>
    </source>
</evidence>
<dbReference type="GO" id="GO:0043565">
    <property type="term" value="F:sequence-specific DNA binding"/>
    <property type="evidence" value="ECO:0007669"/>
    <property type="project" value="InterPro"/>
</dbReference>
<dbReference type="CDD" id="cd00009">
    <property type="entry name" value="AAA"/>
    <property type="match status" value="1"/>
</dbReference>
<dbReference type="GO" id="GO:0005524">
    <property type="term" value="F:ATP binding"/>
    <property type="evidence" value="ECO:0007669"/>
    <property type="project" value="UniProtKB-KW"/>
</dbReference>
<dbReference type="RefSeq" id="WP_017365135.1">
    <property type="nucleotide sequence ID" value="NZ_OX458332.1"/>
</dbReference>
<keyword evidence="3" id="KW-0805">Transcription regulation</keyword>
<evidence type="ECO:0000256" key="5">
    <source>
        <dbReference type="ARBA" id="ARBA00023163"/>
    </source>
</evidence>
<dbReference type="FunFam" id="3.40.50.300:FF:000006">
    <property type="entry name" value="DNA-binding transcriptional regulator NtrC"/>
    <property type="match status" value="1"/>
</dbReference>
<dbReference type="InterPro" id="IPR003593">
    <property type="entry name" value="AAA+_ATPase"/>
</dbReference>
<evidence type="ECO:0000313" key="7">
    <source>
        <dbReference type="EMBL" id="CAI8726538.1"/>
    </source>
</evidence>
<proteinExistence type="predicted"/>
<dbReference type="InterPro" id="IPR058031">
    <property type="entry name" value="AAA_lid_NorR"/>
</dbReference>
<dbReference type="InterPro" id="IPR025662">
    <property type="entry name" value="Sigma_54_int_dom_ATP-bd_1"/>
</dbReference>
<dbReference type="InterPro" id="IPR002078">
    <property type="entry name" value="Sigma_54_int"/>
</dbReference>
<dbReference type="InterPro" id="IPR027417">
    <property type="entry name" value="P-loop_NTPase"/>
</dbReference>
<dbReference type="InterPro" id="IPR025943">
    <property type="entry name" value="Sigma_54_int_dom_ATP-bd_2"/>
</dbReference>
<dbReference type="InterPro" id="IPR035965">
    <property type="entry name" value="PAS-like_dom_sf"/>
</dbReference>
<dbReference type="GO" id="GO:0006355">
    <property type="term" value="P:regulation of DNA-templated transcription"/>
    <property type="evidence" value="ECO:0007669"/>
    <property type="project" value="InterPro"/>
</dbReference>
<evidence type="ECO:0000313" key="8">
    <source>
        <dbReference type="Proteomes" id="UP001158598"/>
    </source>
</evidence>
<dbReference type="SUPFAM" id="SSF52540">
    <property type="entry name" value="P-loop containing nucleoside triphosphate hydrolases"/>
    <property type="match status" value="1"/>
</dbReference>
<dbReference type="Gene3D" id="1.10.8.60">
    <property type="match status" value="1"/>
</dbReference>
<dbReference type="InterPro" id="IPR013767">
    <property type="entry name" value="PAS_fold"/>
</dbReference>
<evidence type="ECO:0000259" key="6">
    <source>
        <dbReference type="PROSITE" id="PS50045"/>
    </source>
</evidence>
<dbReference type="PROSITE" id="PS00676">
    <property type="entry name" value="SIGMA54_INTERACT_2"/>
    <property type="match status" value="1"/>
</dbReference>
<dbReference type="AlphaFoldDB" id="A0AA35XTP1"/>
<dbReference type="Gene3D" id="3.30.450.20">
    <property type="entry name" value="PAS domain"/>
    <property type="match status" value="1"/>
</dbReference>
<dbReference type="EMBL" id="OX458332">
    <property type="protein sequence ID" value="CAI8726538.1"/>
    <property type="molecule type" value="Genomic_DNA"/>
</dbReference>
<dbReference type="InterPro" id="IPR009057">
    <property type="entry name" value="Homeodomain-like_sf"/>
</dbReference>
<dbReference type="PROSITE" id="PS00688">
    <property type="entry name" value="SIGMA54_INTERACT_3"/>
    <property type="match status" value="1"/>
</dbReference>
<protein>
    <submittedName>
        <fullName evidence="7">Sigma-54 dependent transcriptional regulator</fullName>
    </submittedName>
</protein>
<sequence length="438" mass="49008">MKRRSDTPSGLPLDTRCLLDALAGLECTGALYLLDEEERVSYWSSAAEQLTGHTGEFATGESIARLLPGYGPPRADDGRGEDEIRVERADGSALLLRRRYHPLRDREGAARGRLEVLTAIETIGTPLAEADVEILHGLLTREPAMKQVFRLIRNVAETEATVLVRGESGTGKELVARAVHAESHRAREPFLAVNCAALAPSLLESELFGHVRGAFTGAVRSHAGLFQRADGGTLFLDEVAELPLELQAKLLRVLQERSFVPVGGDRTLSVDVRIVAATHRSLRDAVREGRFREDLMYRLRVVPLFLPPLRERRRDIGLLLWHFIERHNARGLRRIVRIDPDAMRRLLDHAWPGNVRELQNVVEYAFAVGRGEVLELDDLPPEFRDERAGPQTSMEAVPDEADRIRTALRQSGGRIDQAARLLQMSRATLWRKRKKLGV</sequence>
<dbReference type="Pfam" id="PF00989">
    <property type="entry name" value="PAS"/>
    <property type="match status" value="1"/>
</dbReference>
<keyword evidence="4" id="KW-0238">DNA-binding</keyword>
<gene>
    <name evidence="7" type="ORF">MCNOR_0195</name>
</gene>
<evidence type="ECO:0000256" key="4">
    <source>
        <dbReference type="ARBA" id="ARBA00023125"/>
    </source>
</evidence>
<reference evidence="7" key="1">
    <citation type="submission" date="2023-03" db="EMBL/GenBank/DDBJ databases">
        <authorList>
            <person name="Pearce D."/>
        </authorList>
    </citation>
    <scope>NUCLEOTIDE SEQUENCE</scope>
    <source>
        <strain evidence="7">Mc</strain>
    </source>
</reference>
<dbReference type="InterPro" id="IPR025944">
    <property type="entry name" value="Sigma_54_int_dom_CS"/>
</dbReference>
<name>A0AA35XTP1_METCP</name>
<dbReference type="Pfam" id="PF00158">
    <property type="entry name" value="Sigma54_activat"/>
    <property type="match status" value="1"/>
</dbReference>
<dbReference type="Pfam" id="PF25601">
    <property type="entry name" value="AAA_lid_14"/>
    <property type="match status" value="1"/>
</dbReference>
<dbReference type="Proteomes" id="UP001158598">
    <property type="component" value="Chromosome"/>
</dbReference>
<keyword evidence="1" id="KW-0547">Nucleotide-binding</keyword>
<dbReference type="CDD" id="cd00130">
    <property type="entry name" value="PAS"/>
    <property type="match status" value="1"/>
</dbReference>
<dbReference type="InterPro" id="IPR002197">
    <property type="entry name" value="HTH_Fis"/>
</dbReference>
<dbReference type="SUPFAM" id="SSF46689">
    <property type="entry name" value="Homeodomain-like"/>
    <property type="match status" value="1"/>
</dbReference>
<dbReference type="Gene3D" id="1.10.10.60">
    <property type="entry name" value="Homeodomain-like"/>
    <property type="match status" value="1"/>
</dbReference>
<feature type="domain" description="Sigma-54 factor interaction" evidence="6">
    <location>
        <begin position="138"/>
        <end position="367"/>
    </location>
</feature>
<evidence type="ECO:0000256" key="3">
    <source>
        <dbReference type="ARBA" id="ARBA00023015"/>
    </source>
</evidence>